<gene>
    <name evidence="1" type="ORF">FB459_3166</name>
</gene>
<proteinExistence type="predicted"/>
<name>A0A542EJV2_9MICO</name>
<accession>A0A542EJV2</accession>
<protein>
    <submittedName>
        <fullName evidence="1">Uncharacterized protein</fullName>
    </submittedName>
</protein>
<evidence type="ECO:0000313" key="1">
    <source>
        <dbReference type="EMBL" id="TQJ15609.1"/>
    </source>
</evidence>
<evidence type="ECO:0000313" key="2">
    <source>
        <dbReference type="Proteomes" id="UP000320806"/>
    </source>
</evidence>
<organism evidence="1 2">
    <name type="scientific">Yimella lutea</name>
    <dbReference type="NCBI Taxonomy" id="587872"/>
    <lineage>
        <taxon>Bacteria</taxon>
        <taxon>Bacillati</taxon>
        <taxon>Actinomycetota</taxon>
        <taxon>Actinomycetes</taxon>
        <taxon>Micrococcales</taxon>
        <taxon>Dermacoccaceae</taxon>
        <taxon>Yimella</taxon>
    </lineage>
</organism>
<keyword evidence="2" id="KW-1185">Reference proteome</keyword>
<sequence length="43" mass="4812">MDNDGHLVTASLILPRQLECEFFDAPLGRKEGTGCQPYPHKLN</sequence>
<dbReference type="EMBL" id="VFMO01000001">
    <property type="protein sequence ID" value="TQJ15609.1"/>
    <property type="molecule type" value="Genomic_DNA"/>
</dbReference>
<dbReference type="AlphaFoldDB" id="A0A542EJV2"/>
<dbReference type="Proteomes" id="UP000320806">
    <property type="component" value="Unassembled WGS sequence"/>
</dbReference>
<comment type="caution">
    <text evidence="1">The sequence shown here is derived from an EMBL/GenBank/DDBJ whole genome shotgun (WGS) entry which is preliminary data.</text>
</comment>
<reference evidence="1 2" key="1">
    <citation type="submission" date="2019-06" db="EMBL/GenBank/DDBJ databases">
        <title>Sequencing the genomes of 1000 actinobacteria strains.</title>
        <authorList>
            <person name="Klenk H.-P."/>
        </authorList>
    </citation>
    <scope>NUCLEOTIDE SEQUENCE [LARGE SCALE GENOMIC DNA]</scope>
    <source>
        <strain evidence="1 2">DSM 19828</strain>
    </source>
</reference>